<dbReference type="PROSITE" id="PS00913">
    <property type="entry name" value="ADH_IRON_1"/>
    <property type="match status" value="1"/>
</dbReference>
<evidence type="ECO:0000259" key="6">
    <source>
        <dbReference type="Pfam" id="PF25137"/>
    </source>
</evidence>
<dbReference type="SUPFAM" id="SSF56796">
    <property type="entry name" value="Dehydroquinate synthase-like"/>
    <property type="match status" value="1"/>
</dbReference>
<name>A0ABT6F753_9BACT</name>
<evidence type="ECO:0000313" key="7">
    <source>
        <dbReference type="EMBL" id="MDG3003420.1"/>
    </source>
</evidence>
<evidence type="ECO:0000256" key="1">
    <source>
        <dbReference type="ARBA" id="ARBA00001962"/>
    </source>
</evidence>
<evidence type="ECO:0000259" key="5">
    <source>
        <dbReference type="Pfam" id="PF00465"/>
    </source>
</evidence>
<dbReference type="PANTHER" id="PTHR11496:SF102">
    <property type="entry name" value="ALCOHOL DEHYDROGENASE 4"/>
    <property type="match status" value="1"/>
</dbReference>
<dbReference type="Pfam" id="PF00465">
    <property type="entry name" value="Fe-ADH"/>
    <property type="match status" value="1"/>
</dbReference>
<reference evidence="7 8" key="1">
    <citation type="submission" date="2023-03" db="EMBL/GenBank/DDBJ databases">
        <title>Paludisphaera mucosa sp. nov. a novel planctomycete from northern fen.</title>
        <authorList>
            <person name="Ivanova A."/>
        </authorList>
    </citation>
    <scope>NUCLEOTIDE SEQUENCE [LARGE SCALE GENOMIC DNA]</scope>
    <source>
        <strain evidence="7 8">Pla2</strain>
    </source>
</reference>
<keyword evidence="4" id="KW-0520">NAD</keyword>
<dbReference type="InterPro" id="IPR039697">
    <property type="entry name" value="Alcohol_dehydrogenase_Fe"/>
</dbReference>
<evidence type="ECO:0000313" key="8">
    <source>
        <dbReference type="Proteomes" id="UP001216907"/>
    </source>
</evidence>
<evidence type="ECO:0000256" key="4">
    <source>
        <dbReference type="ARBA" id="ARBA00023027"/>
    </source>
</evidence>
<dbReference type="PANTHER" id="PTHR11496">
    <property type="entry name" value="ALCOHOL DEHYDROGENASE"/>
    <property type="match status" value="1"/>
</dbReference>
<organism evidence="7 8">
    <name type="scientific">Paludisphaera mucosa</name>
    <dbReference type="NCBI Taxonomy" id="3030827"/>
    <lineage>
        <taxon>Bacteria</taxon>
        <taxon>Pseudomonadati</taxon>
        <taxon>Planctomycetota</taxon>
        <taxon>Planctomycetia</taxon>
        <taxon>Isosphaerales</taxon>
        <taxon>Isosphaeraceae</taxon>
        <taxon>Paludisphaera</taxon>
    </lineage>
</organism>
<dbReference type="Pfam" id="PF25137">
    <property type="entry name" value="ADH_Fe_C"/>
    <property type="match status" value="1"/>
</dbReference>
<proteinExistence type="inferred from homology"/>
<comment type="cofactor">
    <cofactor evidence="1">
        <name>Fe cation</name>
        <dbReference type="ChEBI" id="CHEBI:24875"/>
    </cofactor>
</comment>
<dbReference type="Proteomes" id="UP001216907">
    <property type="component" value="Unassembled WGS sequence"/>
</dbReference>
<comment type="caution">
    <text evidence="7">The sequence shown here is derived from an EMBL/GenBank/DDBJ whole genome shotgun (WGS) entry which is preliminary data.</text>
</comment>
<evidence type="ECO:0000256" key="3">
    <source>
        <dbReference type="ARBA" id="ARBA00023002"/>
    </source>
</evidence>
<dbReference type="Gene3D" id="1.20.1090.10">
    <property type="entry name" value="Dehydroquinate synthase-like - alpha domain"/>
    <property type="match status" value="1"/>
</dbReference>
<dbReference type="InterPro" id="IPR001670">
    <property type="entry name" value="ADH_Fe/GldA"/>
</dbReference>
<sequence>MNFEFATAGRILFGWGAFEQTPALARSLGRTALLVLGREGRHGEALAGLLAGRGVRSFSFHVDGEPKVRTVETAVGLARAEGCDLVVAVGGGSVIDAGKAAAGMAMQPGNVLEYLEVVGDGHPLTAPALPFIAVPTTAGTGAEVTRNAVLDVPERRVKVSLRHPSLLPRVAVVDPALTLTLPPEITAFTGMDALTQLIEPFVGLAANPMTDGFCREGIARAARSLVVAYHDGSNRDAREDMAAASLLGGLALANAKLGAVHGLAGVLGGTFGLPHGAICARLLPFVMDANITQLERGSTDTTTLERYREVARMLTGDSGAGPRDGVEWVRSLCAELAIPRLALEDAAEADLDSVIAGAQRASSMKGNPVALSDDDLRAILRSAD</sequence>
<accession>A0ABT6F753</accession>
<comment type="similarity">
    <text evidence="2">Belongs to the iron-containing alcohol dehydrogenase family.</text>
</comment>
<keyword evidence="3" id="KW-0560">Oxidoreductase</keyword>
<evidence type="ECO:0000256" key="2">
    <source>
        <dbReference type="ARBA" id="ARBA00007358"/>
    </source>
</evidence>
<dbReference type="RefSeq" id="WP_277859771.1">
    <property type="nucleotide sequence ID" value="NZ_JARRAG010000001.1"/>
</dbReference>
<keyword evidence="8" id="KW-1185">Reference proteome</keyword>
<dbReference type="Gene3D" id="3.40.50.1970">
    <property type="match status" value="1"/>
</dbReference>
<dbReference type="EMBL" id="JARRAG010000001">
    <property type="protein sequence ID" value="MDG3003420.1"/>
    <property type="molecule type" value="Genomic_DNA"/>
</dbReference>
<gene>
    <name evidence="7" type="ORF">PZE19_06555</name>
</gene>
<dbReference type="CDD" id="cd08183">
    <property type="entry name" value="Fe-ADH-like"/>
    <property type="match status" value="1"/>
</dbReference>
<feature type="domain" description="Alcohol dehydrogenase iron-type/glycerol dehydrogenase GldA" evidence="5">
    <location>
        <begin position="10"/>
        <end position="175"/>
    </location>
</feature>
<protein>
    <submittedName>
        <fullName evidence="7">Iron-containing alcohol dehydrogenase</fullName>
    </submittedName>
</protein>
<feature type="domain" description="Fe-containing alcohol dehydrogenase-like C-terminal" evidence="6">
    <location>
        <begin position="186"/>
        <end position="383"/>
    </location>
</feature>
<dbReference type="InterPro" id="IPR018211">
    <property type="entry name" value="ADH_Fe_CS"/>
</dbReference>
<dbReference type="InterPro" id="IPR056798">
    <property type="entry name" value="ADH_Fe_C"/>
</dbReference>